<feature type="transmembrane region" description="Helical" evidence="1">
    <location>
        <begin position="126"/>
        <end position="148"/>
    </location>
</feature>
<evidence type="ECO:0000313" key="2">
    <source>
        <dbReference type="EMBL" id="QSZ66567.1"/>
    </source>
</evidence>
<reference evidence="2" key="2">
    <citation type="submission" date="2019-02" db="EMBL/GenBank/DDBJ databases">
        <authorList>
            <person name="Chen S.-C."/>
            <person name="Chien H.-H."/>
            <person name="Lai M.-C."/>
        </authorList>
    </citation>
    <scope>NUCLEOTIDE SEQUENCE</scope>
    <source>
        <strain evidence="2">N2F9704</strain>
    </source>
</reference>
<dbReference type="AlphaFoldDB" id="A0A8A3S2P3"/>
<keyword evidence="3" id="KW-1185">Reference proteome</keyword>
<keyword evidence="1" id="KW-0472">Membrane</keyword>
<evidence type="ECO:0000256" key="1">
    <source>
        <dbReference type="SAM" id="Phobius"/>
    </source>
</evidence>
<keyword evidence="1" id="KW-1133">Transmembrane helix</keyword>
<feature type="transmembrane region" description="Helical" evidence="1">
    <location>
        <begin position="12"/>
        <end position="31"/>
    </location>
</feature>
<organism evidence="2 3">
    <name type="scientific">Methanofollis aquaemaris</name>
    <dbReference type="NCBI Taxonomy" id="126734"/>
    <lineage>
        <taxon>Archaea</taxon>
        <taxon>Methanobacteriati</taxon>
        <taxon>Methanobacteriota</taxon>
        <taxon>Stenosarchaea group</taxon>
        <taxon>Methanomicrobia</taxon>
        <taxon>Methanomicrobiales</taxon>
        <taxon>Methanomicrobiaceae</taxon>
        <taxon>Methanofollis</taxon>
    </lineage>
</organism>
<sequence>MMTRKEPYFSPYEIAVLSLCGALIFVSKVLIKVPLHSPGHSSLFVVIPFLVGCGVVRKPGAATYIGLITGLLASFFGLEALHLFDVFKYLAMGLVIDATALVFNFRMDNPAVGFIAGAAGSIAKMGVNYSIHLLLGVPATFIVLGVGVASVTHLVFGGIGGVIGALVIARLIRAGVIAGAPSSS</sequence>
<dbReference type="RefSeq" id="WP_265581915.1">
    <property type="nucleotide sequence ID" value="NZ_CP036172.1"/>
</dbReference>
<dbReference type="Pfam" id="PF09819">
    <property type="entry name" value="ABC_cobalt"/>
    <property type="match status" value="1"/>
</dbReference>
<evidence type="ECO:0000313" key="3">
    <source>
        <dbReference type="Proteomes" id="UP001042704"/>
    </source>
</evidence>
<dbReference type="EMBL" id="CP036172">
    <property type="protein sequence ID" value="QSZ66567.1"/>
    <property type="molecule type" value="Genomic_DNA"/>
</dbReference>
<protein>
    <submittedName>
        <fullName evidence="2">Cobalt ABC transporter permease</fullName>
    </submittedName>
</protein>
<gene>
    <name evidence="2" type="ORF">RJ40_03165</name>
</gene>
<keyword evidence="1" id="KW-0812">Transmembrane</keyword>
<dbReference type="InterPro" id="IPR017195">
    <property type="entry name" value="ABC_thiamin-permease_prd"/>
</dbReference>
<feature type="transmembrane region" description="Helical" evidence="1">
    <location>
        <begin position="37"/>
        <end position="56"/>
    </location>
</feature>
<dbReference type="KEGG" id="maqe:RJ40_03165"/>
<feature type="transmembrane region" description="Helical" evidence="1">
    <location>
        <begin position="63"/>
        <end position="81"/>
    </location>
</feature>
<proteinExistence type="predicted"/>
<reference evidence="2" key="1">
    <citation type="journal article" date="2001" name="Int. J. Syst. Evol. Microbiol.">
        <title>Methanofollis aquaemaris sp. nov., a methanogen isolated from an aquaculture fish pond.</title>
        <authorList>
            <person name="Lai M.C."/>
            <person name="Chen S.C."/>
        </authorList>
    </citation>
    <scope>NUCLEOTIDE SEQUENCE</scope>
    <source>
        <strain evidence="2">N2F9704</strain>
    </source>
</reference>
<feature type="transmembrane region" description="Helical" evidence="1">
    <location>
        <begin position="154"/>
        <end position="172"/>
    </location>
</feature>
<dbReference type="GeneID" id="76423328"/>
<dbReference type="Proteomes" id="UP001042704">
    <property type="component" value="Chromosome"/>
</dbReference>
<name>A0A8A3S2P3_9EURY</name>
<accession>A0A8A3S2P3</accession>